<reference evidence="3" key="1">
    <citation type="submission" date="2025-08" db="UniProtKB">
        <authorList>
            <consortium name="RefSeq"/>
        </authorList>
    </citation>
    <scope>IDENTIFICATION</scope>
</reference>
<dbReference type="PROSITE" id="PS50072">
    <property type="entry name" value="CSA_PPIASE_2"/>
    <property type="match status" value="1"/>
</dbReference>
<keyword evidence="2" id="KW-1185">Reference proteome</keyword>
<dbReference type="PRINTS" id="PR00153">
    <property type="entry name" value="CSAPPISMRASE"/>
</dbReference>
<dbReference type="InterPro" id="IPR029000">
    <property type="entry name" value="Cyclophilin-like_dom_sf"/>
</dbReference>
<dbReference type="PANTHER" id="PTHR11071:SF561">
    <property type="entry name" value="PEPTIDYL-PROLYL CIS-TRANS ISOMERASE D-RELATED"/>
    <property type="match status" value="1"/>
</dbReference>
<dbReference type="Pfam" id="PF00160">
    <property type="entry name" value="Pro_isomerase"/>
    <property type="match status" value="1"/>
</dbReference>
<evidence type="ECO:0000259" key="1">
    <source>
        <dbReference type="PROSITE" id="PS50072"/>
    </source>
</evidence>
<sequence>MQNKVKRELSDKFYLNSCRNDCIQIKVIGIINTIAFQKARLYAEKLYQHLAFKFCMPQIIEMFQIEWHEYILKMKRQIGGEMWSLTQTVAIFINNKFLGNDIQFLHYISQDYIFSLPVGVEYYEDLAAEHCKKFMEKSKRKYVYFTFSIDDTPIGSFVFMLYSDLLPLTCQYFLNLCTGYDEVKECYKDAYYINTCLHRIVKDGWLQCGGIGGFEPFQSDKNNAADVTIPDESYCVPHDRRGVLSMTNDGKHCNGSQFVVCLKPNPWMNHFYVAFGQLIDGAKTLKILEDISTYYEHPLKKIVISQCGEYSFNNELKLEAESRIFLKHQPPASIEGEDVRITDTAFDFYSITPWLDNIVDSIDIRDTESLLLAKRYLNGLYCLSSDYEPGMDMRFCEKIHLIGMAEYNTITAKLHDLLLNFQPDIMTEQKKMRFISEVSKIILAYIFHHEHNEFCLQHISFNTHATIHKILEIAHEIVLKTIKKAAKKSIISQECGTAKIAKIFELKHVNNILVSEGCMSLIEEILNKAILCLLKTVEMQE</sequence>
<proteinExistence type="predicted"/>
<evidence type="ECO:0000313" key="2">
    <source>
        <dbReference type="Proteomes" id="UP000515180"/>
    </source>
</evidence>
<gene>
    <name evidence="3" type="primary">LOC100746021</name>
</gene>
<dbReference type="GO" id="GO:0005737">
    <property type="term" value="C:cytoplasm"/>
    <property type="evidence" value="ECO:0007669"/>
    <property type="project" value="TreeGrafter"/>
</dbReference>
<dbReference type="OrthoDB" id="408413at2759"/>
<feature type="domain" description="PPIase cyclophilin-type" evidence="1">
    <location>
        <begin position="144"/>
        <end position="309"/>
    </location>
</feature>
<dbReference type="Proteomes" id="UP000515180">
    <property type="component" value="Unplaced"/>
</dbReference>
<accession>A0A6P8LUU8</accession>
<protein>
    <submittedName>
        <fullName evidence="3">Probable inactive peptidyl-prolyl cis-trans isomerase-like 6</fullName>
    </submittedName>
</protein>
<dbReference type="Gene3D" id="2.40.100.10">
    <property type="entry name" value="Cyclophilin-like"/>
    <property type="match status" value="1"/>
</dbReference>
<name>A0A6P8LUU8_BOMIM</name>
<dbReference type="InterPro" id="IPR002130">
    <property type="entry name" value="Cyclophilin-type_PPIase_dom"/>
</dbReference>
<dbReference type="AlphaFoldDB" id="A0A6P8LUU8"/>
<dbReference type="PANTHER" id="PTHR11071">
    <property type="entry name" value="PEPTIDYL-PROLYL CIS-TRANS ISOMERASE"/>
    <property type="match status" value="1"/>
</dbReference>
<dbReference type="GO" id="GO:0003755">
    <property type="term" value="F:peptidyl-prolyl cis-trans isomerase activity"/>
    <property type="evidence" value="ECO:0007669"/>
    <property type="project" value="InterPro"/>
</dbReference>
<dbReference type="RefSeq" id="XP_033177141.1">
    <property type="nucleotide sequence ID" value="XM_033321250.1"/>
</dbReference>
<dbReference type="SUPFAM" id="SSF50891">
    <property type="entry name" value="Cyclophilin-like"/>
    <property type="match status" value="1"/>
</dbReference>
<evidence type="ECO:0000313" key="3">
    <source>
        <dbReference type="RefSeq" id="XP_033177141.1"/>
    </source>
</evidence>
<organism evidence="2 3">
    <name type="scientific">Bombus impatiens</name>
    <name type="common">Bumblebee</name>
    <dbReference type="NCBI Taxonomy" id="132113"/>
    <lineage>
        <taxon>Eukaryota</taxon>
        <taxon>Metazoa</taxon>
        <taxon>Ecdysozoa</taxon>
        <taxon>Arthropoda</taxon>
        <taxon>Hexapoda</taxon>
        <taxon>Insecta</taxon>
        <taxon>Pterygota</taxon>
        <taxon>Neoptera</taxon>
        <taxon>Endopterygota</taxon>
        <taxon>Hymenoptera</taxon>
        <taxon>Apocrita</taxon>
        <taxon>Aculeata</taxon>
        <taxon>Apoidea</taxon>
        <taxon>Anthophila</taxon>
        <taxon>Apidae</taxon>
        <taxon>Bombus</taxon>
        <taxon>Pyrobombus</taxon>
    </lineage>
</organism>
<dbReference type="GeneID" id="100746021"/>